<comment type="caution">
    <text evidence="1">The sequence shown here is derived from an EMBL/GenBank/DDBJ whole genome shotgun (WGS) entry which is preliminary data.</text>
</comment>
<keyword evidence="2" id="KW-1185">Reference proteome</keyword>
<dbReference type="EMBL" id="CAJVPU010007204">
    <property type="protein sequence ID" value="CAG8569940.1"/>
    <property type="molecule type" value="Genomic_DNA"/>
</dbReference>
<name>A0ACA9M8V4_9GLOM</name>
<feature type="non-terminal residue" evidence="1">
    <location>
        <position position="1"/>
    </location>
</feature>
<evidence type="ECO:0000313" key="1">
    <source>
        <dbReference type="EMBL" id="CAG8569940.1"/>
    </source>
</evidence>
<protein>
    <submittedName>
        <fullName evidence="1">1749_t:CDS:1</fullName>
    </submittedName>
</protein>
<proteinExistence type="predicted"/>
<gene>
    <name evidence="1" type="ORF">DHETER_LOCUS6014</name>
</gene>
<dbReference type="Proteomes" id="UP000789702">
    <property type="component" value="Unassembled WGS sequence"/>
</dbReference>
<sequence>SLKIAQLENENQQLKEYIKALEHFGTISLLSIMKYPFMKTISSEEKPKTRLKAFKFGSLVTSEAITKELQEKENIKQKKIEDIKQRKEQRAKKKAKKE</sequence>
<accession>A0ACA9M8V4</accession>
<organism evidence="1 2">
    <name type="scientific">Dentiscutata heterogama</name>
    <dbReference type="NCBI Taxonomy" id="1316150"/>
    <lineage>
        <taxon>Eukaryota</taxon>
        <taxon>Fungi</taxon>
        <taxon>Fungi incertae sedis</taxon>
        <taxon>Mucoromycota</taxon>
        <taxon>Glomeromycotina</taxon>
        <taxon>Glomeromycetes</taxon>
        <taxon>Diversisporales</taxon>
        <taxon>Gigasporaceae</taxon>
        <taxon>Dentiscutata</taxon>
    </lineage>
</organism>
<evidence type="ECO:0000313" key="2">
    <source>
        <dbReference type="Proteomes" id="UP000789702"/>
    </source>
</evidence>
<reference evidence="1" key="1">
    <citation type="submission" date="2021-06" db="EMBL/GenBank/DDBJ databases">
        <authorList>
            <person name="Kallberg Y."/>
            <person name="Tangrot J."/>
            <person name="Rosling A."/>
        </authorList>
    </citation>
    <scope>NUCLEOTIDE SEQUENCE</scope>
    <source>
        <strain evidence="1">IL203A</strain>
    </source>
</reference>